<keyword evidence="1" id="KW-0472">Membrane</keyword>
<feature type="transmembrane region" description="Helical" evidence="1">
    <location>
        <begin position="74"/>
        <end position="92"/>
    </location>
</feature>
<dbReference type="EMBL" id="MT844067">
    <property type="protein sequence ID" value="QOD40051.1"/>
    <property type="molecule type" value="Genomic_DNA"/>
</dbReference>
<evidence type="ECO:0000313" key="3">
    <source>
        <dbReference type="Proteomes" id="UP000829694"/>
    </source>
</evidence>
<dbReference type="RefSeq" id="YP_010800806.1">
    <property type="nucleotide sequence ID" value="NC_076905.1"/>
</dbReference>
<dbReference type="KEGG" id="vg:80539452"/>
<feature type="transmembrane region" description="Helical" evidence="1">
    <location>
        <begin position="209"/>
        <end position="231"/>
    </location>
</feature>
<accession>A0AAE7MLF9</accession>
<evidence type="ECO:0000313" key="2">
    <source>
        <dbReference type="EMBL" id="QOD40051.1"/>
    </source>
</evidence>
<evidence type="ECO:0000256" key="1">
    <source>
        <dbReference type="SAM" id="Phobius"/>
    </source>
</evidence>
<keyword evidence="1" id="KW-0812">Transmembrane</keyword>
<dbReference type="Proteomes" id="UP000829694">
    <property type="component" value="Segment"/>
</dbReference>
<sequence>MNRPRAEERKIDNYRTVTEIVDADSCYEKEFDVTDLAYQNEAHLRKMNKREMFLMVAKYIATIKDLNMPDLRTLFSSSSMVVEMFTLVYYSLAFVNNQMVPHQIKFVDMRFVEVKERKMAIPTEPIVFYKSINSEDQTITCYVDRPGILRILEKTVDVDLKFEMDDNKKDMFKLIDKIRNVEKKQTQMYCMNRLTYADNEQIPKMDEAYVTQFVTLLILFSNAYLGLFKLIRSDFQQYFQYLLNHESLVNEQSLANITNLILGNFSFKVSANGDKKTAGGLVFK</sequence>
<keyword evidence="1" id="KW-1133">Transmembrane helix</keyword>
<keyword evidence="3" id="KW-1185">Reference proteome</keyword>
<dbReference type="Pfam" id="PF05314">
    <property type="entry name" value="Baculo_ODV-E27"/>
    <property type="match status" value="1"/>
</dbReference>
<dbReference type="GeneID" id="80539452"/>
<proteinExistence type="predicted"/>
<organism evidence="2 3">
    <name type="scientific">Matsumuraeses phaseoli granulovirus</name>
    <dbReference type="NCBI Taxonomy" id="2760664"/>
    <lineage>
        <taxon>Viruses</taxon>
        <taxon>Viruses incertae sedis</taxon>
        <taxon>Naldaviricetes</taxon>
        <taxon>Lefavirales</taxon>
        <taxon>Baculoviridae</taxon>
        <taxon>Betabaculovirus</taxon>
        <taxon>Betabaculovirus maphaseoli</taxon>
    </lineage>
</organism>
<gene>
    <name evidence="2" type="primary">odv-ec27</name>
    <name evidence="2" type="ORF">H4Q86_088</name>
</gene>
<name>A0AAE7MLF9_9BBAC</name>
<protein>
    <submittedName>
        <fullName evidence="2">Odv-ec27</fullName>
    </submittedName>
</protein>
<reference evidence="2" key="1">
    <citation type="journal article" date="2020" name="Viruses">
        <title>Genome Analysis of a Novel Clade b Betabaculovirus Isolated from the Legume Pest Matsumuraeses phaseoli (Lepidoptera: Tortricidae).</title>
        <authorList>
            <person name="Shu R."/>
            <person name="Meng Q."/>
            <person name="Miao L."/>
            <person name="Liang H."/>
            <person name="Chen J."/>
            <person name="Xu Y."/>
            <person name="Cheng L."/>
            <person name="Jin W."/>
            <person name="Qin Q."/>
            <person name="Zhang H."/>
        </authorList>
    </citation>
    <scope>NUCLEOTIDE SEQUENCE</scope>
    <source>
        <strain evidence="2">IOZ01</strain>
    </source>
</reference>
<dbReference type="InterPro" id="IPR007978">
    <property type="entry name" value="Baculo_ODV-E27"/>
</dbReference>
<dbReference type="GO" id="GO:0019031">
    <property type="term" value="C:viral envelope"/>
    <property type="evidence" value="ECO:0007669"/>
    <property type="project" value="InterPro"/>
</dbReference>